<keyword evidence="3 7" id="KW-0812">Transmembrane</keyword>
<dbReference type="AlphaFoldDB" id="A0AAV4S598"/>
<protein>
    <submittedName>
        <fullName evidence="8">Transmembrane protein 39A-A</fullName>
    </submittedName>
</protein>
<evidence type="ECO:0000256" key="2">
    <source>
        <dbReference type="ARBA" id="ARBA00010737"/>
    </source>
</evidence>
<feature type="transmembrane region" description="Helical" evidence="7">
    <location>
        <begin position="371"/>
        <end position="393"/>
    </location>
</feature>
<dbReference type="Proteomes" id="UP001054837">
    <property type="component" value="Unassembled WGS sequence"/>
</dbReference>
<evidence type="ECO:0000256" key="4">
    <source>
        <dbReference type="ARBA" id="ARBA00022989"/>
    </source>
</evidence>
<organism evidence="8 9">
    <name type="scientific">Caerostris darwini</name>
    <dbReference type="NCBI Taxonomy" id="1538125"/>
    <lineage>
        <taxon>Eukaryota</taxon>
        <taxon>Metazoa</taxon>
        <taxon>Ecdysozoa</taxon>
        <taxon>Arthropoda</taxon>
        <taxon>Chelicerata</taxon>
        <taxon>Arachnida</taxon>
        <taxon>Araneae</taxon>
        <taxon>Araneomorphae</taxon>
        <taxon>Entelegynae</taxon>
        <taxon>Araneoidea</taxon>
        <taxon>Araneidae</taxon>
        <taxon>Caerostris</taxon>
    </lineage>
</organism>
<evidence type="ECO:0000256" key="3">
    <source>
        <dbReference type="ARBA" id="ARBA00022692"/>
    </source>
</evidence>
<gene>
    <name evidence="8" type="primary">tmem39a-a</name>
    <name evidence="8" type="ORF">CDAR_399851</name>
</gene>
<dbReference type="PANTHER" id="PTHR12995">
    <property type="entry name" value="FI21814P1"/>
    <property type="match status" value="1"/>
</dbReference>
<evidence type="ECO:0000256" key="5">
    <source>
        <dbReference type="ARBA" id="ARBA00023136"/>
    </source>
</evidence>
<feature type="transmembrane region" description="Helical" evidence="7">
    <location>
        <begin position="131"/>
        <end position="154"/>
    </location>
</feature>
<evidence type="ECO:0000256" key="6">
    <source>
        <dbReference type="SAM" id="MobiDB-lite"/>
    </source>
</evidence>
<feature type="transmembrane region" description="Helical" evidence="7">
    <location>
        <begin position="91"/>
        <end position="110"/>
    </location>
</feature>
<feature type="compositionally biased region" description="Basic residues" evidence="6">
    <location>
        <begin position="1"/>
        <end position="18"/>
    </location>
</feature>
<feature type="transmembrane region" description="Helical" evidence="7">
    <location>
        <begin position="160"/>
        <end position="178"/>
    </location>
</feature>
<evidence type="ECO:0000256" key="7">
    <source>
        <dbReference type="SAM" id="Phobius"/>
    </source>
</evidence>
<dbReference type="GO" id="GO:0016020">
    <property type="term" value="C:membrane"/>
    <property type="evidence" value="ECO:0007669"/>
    <property type="project" value="UniProtKB-SubCell"/>
</dbReference>
<keyword evidence="4 7" id="KW-1133">Transmembrane helix</keyword>
<comment type="similarity">
    <text evidence="2">Belongs to the TMEM39 family.</text>
</comment>
<accession>A0AAV4S598</accession>
<dbReference type="Pfam" id="PF10271">
    <property type="entry name" value="Tmp39"/>
    <property type="match status" value="1"/>
</dbReference>
<evidence type="ECO:0000313" key="9">
    <source>
        <dbReference type="Proteomes" id="UP001054837"/>
    </source>
</evidence>
<feature type="compositionally biased region" description="Basic and acidic residues" evidence="6">
    <location>
        <begin position="19"/>
        <end position="30"/>
    </location>
</feature>
<keyword evidence="9" id="KW-1185">Reference proteome</keyword>
<dbReference type="EMBL" id="BPLQ01007303">
    <property type="protein sequence ID" value="GIY29310.1"/>
    <property type="molecule type" value="Genomic_DNA"/>
</dbReference>
<comment type="caution">
    <text evidence="8">The sequence shown here is derived from an EMBL/GenBank/DDBJ whole genome shotgun (WGS) entry which is preliminary data.</text>
</comment>
<sequence length="442" mass="50772">MPGGRRNAKSSSFKHHHAHVSDDRKAHDLPKQPQVVPPKHIPLPDVPPSSEFYFELDAFLLSVFAMTGQYINLYRNVFWLPHSYNDHYINYYLVDYYVLAINLIMVGRRLPVCLLKQVCSLCFPSSYQSMYTLCINILTVISLVPVLLYCFYNVIMEHGYLTIIFLIYPFVVYVVVLGTNITKFLELKVPVPERAPVTRTKGGGAISKSSSTVNHVCSMSAETIREEVETLRNDFNNRWEQVLFNSFLVVYHSSFLPCYFAQNALHFDVHSAIQHGVLTGFGCLILYLTHCFPSKYCDVLHRAALHLGRWQRIEIKNVHVPFSTWTESAMWNQGALVKHSKELFKAEGIANAAEPGNIRHSKFFFLFKNPAVAVQSIWLLQVLLILAEVIIIAKCSGHWNEYAPVQLQIMIPLKLIYRTTKVCFVTKRIYKEESELITRFSN</sequence>
<feature type="region of interest" description="Disordered" evidence="6">
    <location>
        <begin position="1"/>
        <end position="31"/>
    </location>
</feature>
<comment type="subcellular location">
    <subcellularLocation>
        <location evidence="1">Membrane</location>
        <topology evidence="1">Multi-pass membrane protein</topology>
    </subcellularLocation>
</comment>
<name>A0AAV4S598_9ARAC</name>
<reference evidence="8 9" key="1">
    <citation type="submission" date="2021-06" db="EMBL/GenBank/DDBJ databases">
        <title>Caerostris darwini draft genome.</title>
        <authorList>
            <person name="Kono N."/>
            <person name="Arakawa K."/>
        </authorList>
    </citation>
    <scope>NUCLEOTIDE SEQUENCE [LARGE SCALE GENOMIC DNA]</scope>
</reference>
<evidence type="ECO:0000313" key="8">
    <source>
        <dbReference type="EMBL" id="GIY29310.1"/>
    </source>
</evidence>
<keyword evidence="5 7" id="KW-0472">Membrane</keyword>
<proteinExistence type="inferred from homology"/>
<dbReference type="PANTHER" id="PTHR12995:SF4">
    <property type="entry name" value="FI21814P1"/>
    <property type="match status" value="1"/>
</dbReference>
<evidence type="ECO:0000256" key="1">
    <source>
        <dbReference type="ARBA" id="ARBA00004141"/>
    </source>
</evidence>
<dbReference type="InterPro" id="IPR019397">
    <property type="entry name" value="Uncharacterised_TMEM39"/>
</dbReference>